<dbReference type="GO" id="GO:0006508">
    <property type="term" value="P:proteolysis"/>
    <property type="evidence" value="ECO:0007669"/>
    <property type="project" value="InterPro"/>
</dbReference>
<dbReference type="OrthoDB" id="5147328at2"/>
<accession>A0A5C4M4M4</accession>
<dbReference type="Proteomes" id="UP000305546">
    <property type="component" value="Unassembled WGS sequence"/>
</dbReference>
<protein>
    <submittedName>
        <fullName evidence="3">Peptidase U34</fullName>
    </submittedName>
</protein>
<dbReference type="PANTHER" id="PTHR12994:SF17">
    <property type="entry name" value="LD30995P"/>
    <property type="match status" value="1"/>
</dbReference>
<sequence>MIASCDTVVVVGEGRVLFAKNSDRDPNEAQPLDWQPRREHPAGARVRCTWLEIEQAPRTHAVLLSRPFWMWGAEMGANEHGVVIGNEAVFTDQPYRTSGLTGMDLLRLALERAATAEEAVNVLTGLLERYGQGGGCGHEDRNFTYHNSFLVADRRGAYVVETAGQLWAVEHVRVGARSISNGLTIPGFAAHSDRLRTAVSACRTRRPRTEHLAAGADGPAELMAALRDHGAGRSAPRYSPLNGGMAAPCMHAGGLAANSQTTASWVADLRPDTAAHWVTGTAAPCTSLFKPVRVDQPLDLGPSPTDVFDEKSLWWRHERLHRTALRDPATTFPRFTRERDETEARWLADPPPPEEAFAEAGRLLTKWTATVSRPTDHRPLWTKRYWRIRDTRAALP</sequence>
<comment type="caution">
    <text evidence="3">The sequence shown here is derived from an EMBL/GenBank/DDBJ whole genome shotgun (WGS) entry which is preliminary data.</text>
</comment>
<dbReference type="GO" id="GO:0016805">
    <property type="term" value="F:dipeptidase activity"/>
    <property type="evidence" value="ECO:0007669"/>
    <property type="project" value="InterPro"/>
</dbReference>
<dbReference type="RefSeq" id="WP_139095907.1">
    <property type="nucleotide sequence ID" value="NZ_VDFW01000005.1"/>
</dbReference>
<dbReference type="AlphaFoldDB" id="A0A5C4M4M4"/>
<evidence type="ECO:0000313" key="4">
    <source>
        <dbReference type="Proteomes" id="UP000305546"/>
    </source>
</evidence>
<evidence type="ECO:0000256" key="1">
    <source>
        <dbReference type="SAM" id="MobiDB-lite"/>
    </source>
</evidence>
<feature type="domain" description="Peptidase C45 hydrolase" evidence="2">
    <location>
        <begin position="67"/>
        <end position="126"/>
    </location>
</feature>
<name>A0A5C4M4M4_9PSEU</name>
<dbReference type="GO" id="GO:0070004">
    <property type="term" value="F:cysteine-type exopeptidase activity"/>
    <property type="evidence" value="ECO:0007669"/>
    <property type="project" value="InterPro"/>
</dbReference>
<evidence type="ECO:0000259" key="2">
    <source>
        <dbReference type="Pfam" id="PF03417"/>
    </source>
</evidence>
<dbReference type="Pfam" id="PF03417">
    <property type="entry name" value="AAT"/>
    <property type="match status" value="1"/>
</dbReference>
<organism evidence="3 4">
    <name type="scientific">Amycolatopsis alkalitolerans</name>
    <dbReference type="NCBI Taxonomy" id="2547244"/>
    <lineage>
        <taxon>Bacteria</taxon>
        <taxon>Bacillati</taxon>
        <taxon>Actinomycetota</taxon>
        <taxon>Actinomycetes</taxon>
        <taxon>Pseudonocardiales</taxon>
        <taxon>Pseudonocardiaceae</taxon>
        <taxon>Amycolatopsis</taxon>
    </lineage>
</organism>
<dbReference type="PANTHER" id="PTHR12994">
    <property type="entry name" value="SECERNIN"/>
    <property type="match status" value="1"/>
</dbReference>
<reference evidence="3 4" key="1">
    <citation type="submission" date="2019-06" db="EMBL/GenBank/DDBJ databases">
        <title>Amycolatopsis alkalitolerans sp. nov., isolated from Gastrodia elata Blume.</title>
        <authorList>
            <person name="Narsing Rao M.P."/>
            <person name="Li W.J."/>
        </authorList>
    </citation>
    <scope>NUCLEOTIDE SEQUENCE [LARGE SCALE GENOMIC DNA]</scope>
    <source>
        <strain evidence="3 4">SYSUP0005</strain>
    </source>
</reference>
<keyword evidence="4" id="KW-1185">Reference proteome</keyword>
<evidence type="ECO:0000313" key="3">
    <source>
        <dbReference type="EMBL" id="TNC27584.1"/>
    </source>
</evidence>
<feature type="non-terminal residue" evidence="3">
    <location>
        <position position="396"/>
    </location>
</feature>
<dbReference type="EMBL" id="VDFW01000005">
    <property type="protein sequence ID" value="TNC27584.1"/>
    <property type="molecule type" value="Genomic_DNA"/>
</dbReference>
<gene>
    <name evidence="3" type="ORF">FG385_07550</name>
</gene>
<feature type="region of interest" description="Disordered" evidence="1">
    <location>
        <begin position="21"/>
        <end position="40"/>
    </location>
</feature>
<dbReference type="Gene3D" id="3.60.60.10">
    <property type="entry name" value="Penicillin V Acylase, Chain A"/>
    <property type="match status" value="1"/>
</dbReference>
<dbReference type="InterPro" id="IPR005079">
    <property type="entry name" value="Peptidase_C45_hydrolase"/>
</dbReference>
<dbReference type="InterPro" id="IPR005322">
    <property type="entry name" value="Peptidase_C69"/>
</dbReference>
<proteinExistence type="predicted"/>